<dbReference type="AlphaFoldDB" id="A0AAD9VL02"/>
<comment type="caution">
    <text evidence="3">The sequence shown here is derived from an EMBL/GenBank/DDBJ whole genome shotgun (WGS) entry which is preliminary data.</text>
</comment>
<evidence type="ECO:0000313" key="3">
    <source>
        <dbReference type="EMBL" id="KAK2578448.1"/>
    </source>
</evidence>
<reference evidence="3" key="2">
    <citation type="journal article" date="2023" name="Commun. Biol.">
        <title>Intrasexual cuticular hydrocarbon dimorphism in a wasp sheds light on hydrocarbon biosynthesis genes in Hymenoptera.</title>
        <authorList>
            <person name="Moris V.C."/>
            <person name="Podsiadlowski L."/>
            <person name="Martin S."/>
            <person name="Oeyen J.P."/>
            <person name="Donath A."/>
            <person name="Petersen M."/>
            <person name="Wilbrandt J."/>
            <person name="Misof B."/>
            <person name="Liedtke D."/>
            <person name="Thamm M."/>
            <person name="Scheiner R."/>
            <person name="Schmitt T."/>
            <person name="Niehuis O."/>
        </authorList>
    </citation>
    <scope>NUCLEOTIDE SEQUENCE</scope>
    <source>
        <strain evidence="3">GBR_01_08_01A</strain>
    </source>
</reference>
<evidence type="ECO:0000313" key="4">
    <source>
        <dbReference type="Proteomes" id="UP001258017"/>
    </source>
</evidence>
<dbReference type="Pfam" id="PF25298">
    <property type="entry name" value="Baculo_FP_2nd"/>
    <property type="match status" value="1"/>
</dbReference>
<reference evidence="3" key="1">
    <citation type="submission" date="2021-08" db="EMBL/GenBank/DDBJ databases">
        <authorList>
            <person name="Misof B."/>
            <person name="Oliver O."/>
            <person name="Podsiadlowski L."/>
            <person name="Donath A."/>
            <person name="Peters R."/>
            <person name="Mayer C."/>
            <person name="Rust J."/>
            <person name="Gunkel S."/>
            <person name="Lesny P."/>
            <person name="Martin S."/>
            <person name="Oeyen J.P."/>
            <person name="Petersen M."/>
            <person name="Panagiotis P."/>
            <person name="Wilbrandt J."/>
            <person name="Tanja T."/>
        </authorList>
    </citation>
    <scope>NUCLEOTIDE SEQUENCE</scope>
    <source>
        <strain evidence="3">GBR_01_08_01A</strain>
        <tissue evidence="3">Thorax + abdomen</tissue>
    </source>
</reference>
<feature type="compositionally biased region" description="Low complexity" evidence="1">
    <location>
        <begin position="170"/>
        <end position="181"/>
    </location>
</feature>
<evidence type="ECO:0000259" key="2">
    <source>
        <dbReference type="Pfam" id="PF25298"/>
    </source>
</evidence>
<name>A0AAD9VL02_9HYME</name>
<protein>
    <recommendedName>
        <fullName evidence="2">FP protein C-terminal domain-containing protein</fullName>
    </recommendedName>
</protein>
<dbReference type="InterPro" id="IPR057251">
    <property type="entry name" value="FP_C"/>
</dbReference>
<dbReference type="EMBL" id="JAIFRP010000287">
    <property type="protein sequence ID" value="KAK2578448.1"/>
    <property type="molecule type" value="Genomic_DNA"/>
</dbReference>
<keyword evidence="4" id="KW-1185">Reference proteome</keyword>
<feature type="region of interest" description="Disordered" evidence="1">
    <location>
        <begin position="157"/>
        <end position="191"/>
    </location>
</feature>
<feature type="domain" description="FP protein C-terminal" evidence="2">
    <location>
        <begin position="103"/>
        <end position="150"/>
    </location>
</feature>
<gene>
    <name evidence="3" type="ORF">KPH14_012588</name>
</gene>
<feature type="compositionally biased region" description="Polar residues" evidence="1">
    <location>
        <begin position="182"/>
        <end position="191"/>
    </location>
</feature>
<organism evidence="3 4">
    <name type="scientific">Odynerus spinipes</name>
    <dbReference type="NCBI Taxonomy" id="1348599"/>
    <lineage>
        <taxon>Eukaryota</taxon>
        <taxon>Metazoa</taxon>
        <taxon>Ecdysozoa</taxon>
        <taxon>Arthropoda</taxon>
        <taxon>Hexapoda</taxon>
        <taxon>Insecta</taxon>
        <taxon>Pterygota</taxon>
        <taxon>Neoptera</taxon>
        <taxon>Endopterygota</taxon>
        <taxon>Hymenoptera</taxon>
        <taxon>Apocrita</taxon>
        <taxon>Aculeata</taxon>
        <taxon>Vespoidea</taxon>
        <taxon>Vespidae</taxon>
        <taxon>Eumeninae</taxon>
        <taxon>Odynerus</taxon>
    </lineage>
</organism>
<dbReference type="Proteomes" id="UP001258017">
    <property type="component" value="Unassembled WGS sequence"/>
</dbReference>
<evidence type="ECO:0000256" key="1">
    <source>
        <dbReference type="SAM" id="MobiDB-lite"/>
    </source>
</evidence>
<sequence>MPCADNDALRCTALRVASAVGLPLQDSDVTAVRFLVPRSLARREDVPIPILVTLRSRDLVLKLLSAKKAKGRLLSSDLQSSSATGNRVTSIFINEALPGEFYRLLVSAKTEARKFNYKYIWHKEGIVFLRKSDGARVERIHTITELRKLVRRLQSGTTASTQPGALDEFQNSQSSSNSSASTLIPSGSGSC</sequence>
<proteinExistence type="predicted"/>
<accession>A0AAD9VL02</accession>